<dbReference type="InterPro" id="IPR014985">
    <property type="entry name" value="WbqC"/>
</dbReference>
<dbReference type="EMBL" id="CP014227">
    <property type="protein sequence ID" value="AMD85680.1"/>
    <property type="molecule type" value="Genomic_DNA"/>
</dbReference>
<evidence type="ECO:0000313" key="4">
    <source>
        <dbReference type="Proteomes" id="UP000215539"/>
    </source>
</evidence>
<dbReference type="Pfam" id="PF08889">
    <property type="entry name" value="WbqC"/>
    <property type="match status" value="1"/>
</dbReference>
<dbReference type="EMBL" id="LT906449">
    <property type="protein sequence ID" value="SNV16430.1"/>
    <property type="molecule type" value="Genomic_DNA"/>
</dbReference>
<reference evidence="1 3" key="1">
    <citation type="submission" date="2016-02" db="EMBL/GenBank/DDBJ databases">
        <authorList>
            <person name="Holder M.E."/>
            <person name="Ajami N.J."/>
            <person name="Petrosino J.F."/>
        </authorList>
    </citation>
    <scope>NUCLEOTIDE SEQUENCE [LARGE SCALE GENOMIC DNA]</scope>
    <source>
        <strain evidence="1 3">CCUG 32990</strain>
    </source>
</reference>
<evidence type="ECO:0000313" key="1">
    <source>
        <dbReference type="EMBL" id="AMD85680.1"/>
    </source>
</evidence>
<sequence>MLRQVVIHPTYFPSIAAFHVMLNNLCILEVSDNYQKQTLRNRAYIYGANGKQMLSVPIKHVGGETGRQYYKDVKVENHFPWQRQHFKSLETAYRTSPYFEYYEDELAPLFEKHYDYLLDVNIDTVETLLACMQIDINFSRTSTYEEHPSGVQDYRFLSTAKKPIEVEAPPYHQIFADKHGYIANLSVLDLLFHEGPNAEIYLRDVRILTEA</sequence>
<protein>
    <submittedName>
        <fullName evidence="2">WbqC-like protein family</fullName>
    </submittedName>
</protein>
<name>A0AAX2H0X2_9FLAO</name>
<accession>A0AAX2H0X2</accession>
<gene>
    <name evidence="1" type="ORF">AXF12_09240</name>
    <name evidence="2" type="ORF">SAMEA44541418_02312</name>
</gene>
<dbReference type="RefSeq" id="WP_066430518.1">
    <property type="nucleotide sequence ID" value="NZ_CP014227.1"/>
</dbReference>
<evidence type="ECO:0000313" key="2">
    <source>
        <dbReference type="EMBL" id="SNV16430.1"/>
    </source>
</evidence>
<keyword evidence="3" id="KW-1185">Reference proteome</keyword>
<evidence type="ECO:0000313" key="3">
    <source>
        <dbReference type="Proteomes" id="UP000065822"/>
    </source>
</evidence>
<reference evidence="2 4" key="2">
    <citation type="submission" date="2017-06" db="EMBL/GenBank/DDBJ databases">
        <authorList>
            <consortium name="Pathogen Informatics"/>
        </authorList>
    </citation>
    <scope>NUCLEOTIDE SEQUENCE [LARGE SCALE GENOMIC DNA]</scope>
    <source>
        <strain evidence="2 4">NCTC12947</strain>
    </source>
</reference>
<dbReference type="AlphaFoldDB" id="A0AAX2H0X2"/>
<dbReference type="Proteomes" id="UP000215539">
    <property type="component" value="Chromosome 1"/>
</dbReference>
<organism evidence="2 4">
    <name type="scientific">Capnocytophaga haemolytica</name>
    <dbReference type="NCBI Taxonomy" id="45243"/>
    <lineage>
        <taxon>Bacteria</taxon>
        <taxon>Pseudomonadati</taxon>
        <taxon>Bacteroidota</taxon>
        <taxon>Flavobacteriia</taxon>
        <taxon>Flavobacteriales</taxon>
        <taxon>Flavobacteriaceae</taxon>
        <taxon>Capnocytophaga</taxon>
    </lineage>
</organism>
<dbReference type="KEGG" id="chg:AXF12_09240"/>
<dbReference type="Proteomes" id="UP000065822">
    <property type="component" value="Chromosome"/>
</dbReference>
<proteinExistence type="predicted"/>